<evidence type="ECO:0000313" key="6">
    <source>
        <dbReference type="EMBL" id="UUX93546.1"/>
    </source>
</evidence>
<dbReference type="InterPro" id="IPR050536">
    <property type="entry name" value="DtxR_MntR_Metal-Reg"/>
</dbReference>
<keyword evidence="7" id="KW-1185">Reference proteome</keyword>
<keyword evidence="4" id="KW-0804">Transcription</keyword>
<gene>
    <name evidence="6" type="ORF">L6E24_05365</name>
</gene>
<dbReference type="PROSITE" id="PS50944">
    <property type="entry name" value="HTH_DTXR"/>
    <property type="match status" value="1"/>
</dbReference>
<keyword evidence="2" id="KW-0805">Transcription regulation</keyword>
<evidence type="ECO:0000256" key="3">
    <source>
        <dbReference type="ARBA" id="ARBA00023125"/>
    </source>
</evidence>
<dbReference type="Pfam" id="PF02742">
    <property type="entry name" value="Fe_dep_repr_C"/>
    <property type="match status" value="1"/>
</dbReference>
<dbReference type="GO" id="GO:0046914">
    <property type="term" value="F:transition metal ion binding"/>
    <property type="evidence" value="ECO:0007669"/>
    <property type="project" value="InterPro"/>
</dbReference>
<dbReference type="InterPro" id="IPR036390">
    <property type="entry name" value="WH_DNA-bd_sf"/>
</dbReference>
<evidence type="ECO:0000256" key="2">
    <source>
        <dbReference type="ARBA" id="ARBA00023015"/>
    </source>
</evidence>
<evidence type="ECO:0000313" key="7">
    <source>
        <dbReference type="Proteomes" id="UP001060368"/>
    </source>
</evidence>
<dbReference type="GO" id="GO:0003700">
    <property type="term" value="F:DNA-binding transcription factor activity"/>
    <property type="evidence" value="ECO:0007669"/>
    <property type="project" value="InterPro"/>
</dbReference>
<dbReference type="RefSeq" id="WP_257743684.1">
    <property type="nucleotide sequence ID" value="NZ_CP096115.1"/>
</dbReference>
<reference evidence="6" key="1">
    <citation type="submission" date="2022-04" db="EMBL/GenBank/DDBJ databases">
        <title>Complete genome of Methanoplanus endosymbiosus DSM 3599.</title>
        <authorList>
            <person name="Chen S.-C."/>
            <person name="You Y.-T."/>
            <person name="Zhou Y.-Z."/>
            <person name="Lai M.-C."/>
        </authorList>
    </citation>
    <scope>NUCLEOTIDE SEQUENCE</scope>
    <source>
        <strain evidence="6">DSM 3599</strain>
    </source>
</reference>
<dbReference type="Gene3D" id="1.10.10.10">
    <property type="entry name" value="Winged helix-like DNA-binding domain superfamily/Winged helix DNA-binding domain"/>
    <property type="match status" value="1"/>
</dbReference>
<dbReference type="InterPro" id="IPR022687">
    <property type="entry name" value="HTH_DTXR"/>
</dbReference>
<dbReference type="Proteomes" id="UP001060368">
    <property type="component" value="Chromosome"/>
</dbReference>
<accession>A0A9E7PRB9</accession>
<dbReference type="InterPro" id="IPR036388">
    <property type="entry name" value="WH-like_DNA-bd_sf"/>
</dbReference>
<dbReference type="GO" id="GO:0046983">
    <property type="term" value="F:protein dimerization activity"/>
    <property type="evidence" value="ECO:0007669"/>
    <property type="project" value="InterPro"/>
</dbReference>
<sequence length="147" mass="17252">MKAEKKACNLSRKVEDYLESILNVTIQKGYARTKDIADEMSLSPSSVVEMFKKLDRLGLVEYRRYEGVVLKEKGREIAEVIKYRHETLKKFLMLIKVPEKTANEDACFMEHELHPETVRQIRTLIEILENNRTISDDIRRMIDSGKY</sequence>
<dbReference type="AlphaFoldDB" id="A0A9E7PRB9"/>
<dbReference type="GO" id="GO:0003677">
    <property type="term" value="F:DNA binding"/>
    <property type="evidence" value="ECO:0007669"/>
    <property type="project" value="UniProtKB-KW"/>
</dbReference>
<dbReference type="InterPro" id="IPR036421">
    <property type="entry name" value="Fe_dep_repressor_sf"/>
</dbReference>
<organism evidence="6 7">
    <name type="scientific">Methanoplanus endosymbiosus</name>
    <dbReference type="NCBI Taxonomy" id="33865"/>
    <lineage>
        <taxon>Archaea</taxon>
        <taxon>Methanobacteriati</taxon>
        <taxon>Methanobacteriota</taxon>
        <taxon>Stenosarchaea group</taxon>
        <taxon>Methanomicrobia</taxon>
        <taxon>Methanomicrobiales</taxon>
        <taxon>Methanomicrobiaceae</taxon>
        <taxon>Methanoplanus</taxon>
    </lineage>
</organism>
<dbReference type="KEGG" id="mend:L6E24_05365"/>
<protein>
    <submittedName>
        <fullName evidence="6">Metal-dependent transcriptional regulator</fullName>
    </submittedName>
</protein>
<dbReference type="SUPFAM" id="SSF46785">
    <property type="entry name" value="Winged helix' DNA-binding domain"/>
    <property type="match status" value="1"/>
</dbReference>
<keyword evidence="3" id="KW-0238">DNA-binding</keyword>
<name>A0A9E7PRB9_9EURY</name>
<dbReference type="GeneID" id="74307105"/>
<dbReference type="InterPro" id="IPR001367">
    <property type="entry name" value="Fe_dep_repressor"/>
</dbReference>
<evidence type="ECO:0000256" key="1">
    <source>
        <dbReference type="ARBA" id="ARBA00007871"/>
    </source>
</evidence>
<dbReference type="PANTHER" id="PTHR33238:SF7">
    <property type="entry name" value="IRON-DEPENDENT TRANSCRIPTIONAL REGULATOR"/>
    <property type="match status" value="1"/>
</dbReference>
<dbReference type="PANTHER" id="PTHR33238">
    <property type="entry name" value="IRON (METAL) DEPENDENT REPRESSOR, DTXR FAMILY"/>
    <property type="match status" value="1"/>
</dbReference>
<evidence type="ECO:0000259" key="5">
    <source>
        <dbReference type="PROSITE" id="PS50944"/>
    </source>
</evidence>
<dbReference type="InterPro" id="IPR022689">
    <property type="entry name" value="Iron_dep_repressor"/>
</dbReference>
<evidence type="ECO:0000256" key="4">
    <source>
        <dbReference type="ARBA" id="ARBA00023163"/>
    </source>
</evidence>
<comment type="similarity">
    <text evidence="1">Belongs to the DtxR/MntR family.</text>
</comment>
<dbReference type="Gene3D" id="1.10.60.10">
    <property type="entry name" value="Iron dependent repressor, metal binding and dimerisation domain"/>
    <property type="match status" value="1"/>
</dbReference>
<dbReference type="SMART" id="SM00529">
    <property type="entry name" value="HTH_DTXR"/>
    <property type="match status" value="1"/>
</dbReference>
<dbReference type="Pfam" id="PF01325">
    <property type="entry name" value="Fe_dep_repress"/>
    <property type="match status" value="1"/>
</dbReference>
<proteinExistence type="inferred from homology"/>
<feature type="domain" description="HTH dtxR-type" evidence="5">
    <location>
        <begin position="10"/>
        <end position="71"/>
    </location>
</feature>
<dbReference type="EMBL" id="CP096115">
    <property type="protein sequence ID" value="UUX93546.1"/>
    <property type="molecule type" value="Genomic_DNA"/>
</dbReference>